<evidence type="ECO:0000313" key="1">
    <source>
        <dbReference type="EMBL" id="MCU6746908.1"/>
    </source>
</evidence>
<accession>A0ABT2T9F7</accession>
<dbReference type="RefSeq" id="WP_059066509.1">
    <property type="nucleotide sequence ID" value="NZ_JAOQJX010000004.1"/>
</dbReference>
<dbReference type="Proteomes" id="UP001652394">
    <property type="component" value="Unassembled WGS sequence"/>
</dbReference>
<sequence>MRQYQVKETKEIKKIICNKCGKEIPVINGRTEEGVFSVDHMWGYFSNKDGEKHTFDLCESCYDEWVRTFQIPVETEG</sequence>
<proteinExistence type="predicted"/>
<protein>
    <submittedName>
        <fullName evidence="1">Uncharacterized protein</fullName>
    </submittedName>
</protein>
<name>A0ABT2T9F7_9FIRM</name>
<gene>
    <name evidence="1" type="ORF">OCV51_04450</name>
</gene>
<comment type="caution">
    <text evidence="1">The sequence shown here is derived from an EMBL/GenBank/DDBJ whole genome shotgun (WGS) entry which is preliminary data.</text>
</comment>
<organism evidence="1 2">
    <name type="scientific">Faecalicatena acetigenes</name>
    <dbReference type="NCBI Taxonomy" id="2981790"/>
    <lineage>
        <taxon>Bacteria</taxon>
        <taxon>Bacillati</taxon>
        <taxon>Bacillota</taxon>
        <taxon>Clostridia</taxon>
        <taxon>Lachnospirales</taxon>
        <taxon>Lachnospiraceae</taxon>
        <taxon>Faecalicatena</taxon>
    </lineage>
</organism>
<dbReference type="EMBL" id="JAOQJX010000004">
    <property type="protein sequence ID" value="MCU6746908.1"/>
    <property type="molecule type" value="Genomic_DNA"/>
</dbReference>
<reference evidence="1 2" key="1">
    <citation type="journal article" date="2021" name="ISME Commun">
        <title>Automated analysis of genomic sequences facilitates high-throughput and comprehensive description of bacteria.</title>
        <authorList>
            <person name="Hitch T.C.A."/>
        </authorList>
    </citation>
    <scope>NUCLEOTIDE SEQUENCE [LARGE SCALE GENOMIC DNA]</scope>
    <source>
        <strain evidence="1 2">H2_18</strain>
    </source>
</reference>
<evidence type="ECO:0000313" key="2">
    <source>
        <dbReference type="Proteomes" id="UP001652394"/>
    </source>
</evidence>
<keyword evidence="2" id="KW-1185">Reference proteome</keyword>